<dbReference type="Proteomes" id="UP000029723">
    <property type="component" value="Unassembled WGS sequence"/>
</dbReference>
<dbReference type="EMBL" id="JRPQ01000115">
    <property type="protein sequence ID" value="KGI21867.1"/>
    <property type="molecule type" value="Genomic_DNA"/>
</dbReference>
<evidence type="ECO:0000313" key="2">
    <source>
        <dbReference type="EMBL" id="KGI21867.1"/>
    </source>
</evidence>
<keyword evidence="1" id="KW-0472">Membrane</keyword>
<dbReference type="GO" id="GO:0004713">
    <property type="term" value="F:protein tyrosine kinase activity"/>
    <property type="evidence" value="ECO:0007669"/>
    <property type="project" value="TreeGrafter"/>
</dbReference>
<protein>
    <submittedName>
        <fullName evidence="2">Chain-length determining protein</fullName>
    </submittedName>
</protein>
<dbReference type="PANTHER" id="PTHR32309:SF13">
    <property type="entry name" value="FERRIC ENTEROBACTIN TRANSPORT PROTEIN FEPE"/>
    <property type="match status" value="1"/>
</dbReference>
<dbReference type="RefSeq" id="WP_036927866.1">
    <property type="nucleotide sequence ID" value="NZ_JRPQ01000115.1"/>
</dbReference>
<sequence>MKEGNEQIHLSEIVQRIIHKKWIYTIVLSSTFVVACCLILPVPRYYRSGVTLAPELGNVNGGGSLSDIAASMGFNLNNTVLSDAISPELYPELLKSNRFILQLVNTQVTNIEGDINTTYYNYLDKHQKQNPLMIPLYAVEKLFMKKVHPSSKSQQIDPFQLTKRENDIFGAIRNKISCSVDKKTNLITITVEDQDPLIAATMADTVRNKLQTFITEYRTSKARHDMDYYKQLTMKAKQTYEKARQAYGSYADANMEVMLESFKSKKDDLENDMQLKFNAYSTLNTQLQAAIAKVQEKTPVFTVVTSASVPLKPAGPKRMLFVAGMLFLAFIITTVYVSRDLIF</sequence>
<dbReference type="PANTHER" id="PTHR32309">
    <property type="entry name" value="TYROSINE-PROTEIN KINASE"/>
    <property type="match status" value="1"/>
</dbReference>
<name>A0A098YRI7_9BACT</name>
<accession>A0A098YRI7</accession>
<keyword evidence="1" id="KW-1133">Transmembrane helix</keyword>
<evidence type="ECO:0000256" key="1">
    <source>
        <dbReference type="SAM" id="Phobius"/>
    </source>
</evidence>
<dbReference type="OrthoDB" id="1522571at2"/>
<comment type="caution">
    <text evidence="2">The sequence shown here is derived from an EMBL/GenBank/DDBJ whole genome shotgun (WGS) entry which is preliminary data.</text>
</comment>
<dbReference type="GO" id="GO:0005886">
    <property type="term" value="C:plasma membrane"/>
    <property type="evidence" value="ECO:0007669"/>
    <property type="project" value="TreeGrafter"/>
</dbReference>
<organism evidence="2 3">
    <name type="scientific">Hoylesella timonensis S9-PR14</name>
    <dbReference type="NCBI Taxonomy" id="1401062"/>
    <lineage>
        <taxon>Bacteria</taxon>
        <taxon>Pseudomonadati</taxon>
        <taxon>Bacteroidota</taxon>
        <taxon>Bacteroidia</taxon>
        <taxon>Bacteroidales</taxon>
        <taxon>Prevotellaceae</taxon>
        <taxon>Hoylesella</taxon>
    </lineage>
</organism>
<feature type="transmembrane region" description="Helical" evidence="1">
    <location>
        <begin position="22"/>
        <end position="42"/>
    </location>
</feature>
<proteinExistence type="predicted"/>
<gene>
    <name evidence="2" type="ORF">HMPREF9304_07735</name>
</gene>
<feature type="transmembrane region" description="Helical" evidence="1">
    <location>
        <begin position="319"/>
        <end position="337"/>
    </location>
</feature>
<evidence type="ECO:0000313" key="3">
    <source>
        <dbReference type="Proteomes" id="UP000029723"/>
    </source>
</evidence>
<keyword evidence="1" id="KW-0812">Transmembrane</keyword>
<reference evidence="2 3" key="1">
    <citation type="submission" date="2014-07" db="EMBL/GenBank/DDBJ databases">
        <authorList>
            <person name="McCorrison J."/>
            <person name="Sanka R."/>
            <person name="Torralba M."/>
            <person name="Gillis M."/>
            <person name="Haft D.H."/>
            <person name="Methe B."/>
            <person name="Sutton G."/>
            <person name="Nelson K.E."/>
        </authorList>
    </citation>
    <scope>NUCLEOTIDE SEQUENCE [LARGE SCALE GENOMIC DNA]</scope>
    <source>
        <strain evidence="2 3">S9-PR14</strain>
    </source>
</reference>
<dbReference type="AlphaFoldDB" id="A0A098YRI7"/>
<dbReference type="InterPro" id="IPR050445">
    <property type="entry name" value="Bact_polysacc_biosynth/exp"/>
</dbReference>